<evidence type="ECO:0000313" key="1">
    <source>
        <dbReference type="EMBL" id="ERT14154.1"/>
    </source>
</evidence>
<dbReference type="AlphaFoldDB" id="U7R1I2"/>
<dbReference type="EMBL" id="AXDT01000037">
    <property type="protein sequence ID" value="ERT14154.1"/>
    <property type="molecule type" value="Genomic_DNA"/>
</dbReference>
<reference evidence="1 2" key="1">
    <citation type="submission" date="2013-10" db="EMBL/GenBank/DDBJ databases">
        <title>Whole Genome Shotgun Sequence of Photorhabdus temperata J3.</title>
        <authorList>
            <person name="Park G.-S."/>
            <person name="Hong S.-J."/>
            <person name="Shin J.-H."/>
        </authorList>
    </citation>
    <scope>NUCLEOTIDE SEQUENCE [LARGE SCALE GENOMIC DNA]</scope>
    <source>
        <strain evidence="1 2">J3</strain>
    </source>
</reference>
<name>U7R1I2_PHOTE</name>
<gene>
    <name evidence="1" type="ORF">O185_04790</name>
</gene>
<keyword evidence="2" id="KW-1185">Reference proteome</keyword>
<evidence type="ECO:0000313" key="2">
    <source>
        <dbReference type="Proteomes" id="UP000017133"/>
    </source>
</evidence>
<comment type="caution">
    <text evidence="1">The sequence shown here is derived from an EMBL/GenBank/DDBJ whole genome shotgun (WGS) entry which is preliminary data.</text>
</comment>
<protein>
    <submittedName>
        <fullName evidence="1">Uncharacterized protein</fullName>
    </submittedName>
</protein>
<organism evidence="1 2">
    <name type="scientific">Photorhabdus temperata J3</name>
    <dbReference type="NCBI Taxonomy" id="1389415"/>
    <lineage>
        <taxon>Bacteria</taxon>
        <taxon>Pseudomonadati</taxon>
        <taxon>Pseudomonadota</taxon>
        <taxon>Gammaproteobacteria</taxon>
        <taxon>Enterobacterales</taxon>
        <taxon>Morganellaceae</taxon>
        <taxon>Photorhabdus</taxon>
    </lineage>
</organism>
<proteinExistence type="predicted"/>
<accession>U7R1I2</accession>
<sequence length="60" mass="6835">MKWLNDSNDAIKQIIFTEYTTLEPLMISASEPDKSVYLPVLSRLQYILCLQGLTDTGDLQ</sequence>
<dbReference type="Proteomes" id="UP000017133">
    <property type="component" value="Unassembled WGS sequence"/>
</dbReference>